<name>A0A9P0QR08_9ASCO</name>
<sequence>MHTSELVYIIPPYLLNTALGAKLQKKLAKLDPKLSQLNYLSTNSKFYNDNSKSKSDGKAPKYEVTSEKRKQFSDDPILNQIIKDKLIYKLSIVGLAGDSSPMERLKQDEDYLFEIFDTFKSKISYDRNPRHKVGIKRFGDVRGGRTRRSNTGAMSTGDGAGSISHGVAEPDSEYDSYDTLIFAENGDDLNYVDIETLHRIHGIGDGDDDGDDEDDDIFEGDDDDFNLALDEDDDNFDNGAVFRNYDDGQHIDGGNDSIDQDTIDQQDFEGRSSSKNVYNSEKVGEFKLEDTSKYINQVLKENAQLFPSQFKTCKYTVKQYQKFMGSSLKSLLLRVDTEEKMKSNSVPSFVEVNEEFFQYPLPVSWVPLTSSKYSNYLQNNLGLDIKIDNGFSNIELCQKKVLDESSEEKSRSNYSDSYPYKFKDKYTNFIGDKTVPASCGVFYYEVEIKQKCTAVSDFRPIIVTNEEAVSSNNSISVCLGFTQRFTNVDFSKNPAVAAAASSNNNGLDSKREIDLEVVKNDVDAFIYSNSPKARLDDGREEELDDNSMLAEDHENFLSVQPGLFRGSYAVNFEDSLFYNSEKASESLQRTAVLNMNRRLSLNRQIVDDHDSGKLELGFTLSTYLERNRGKEEAPSGNSAIENHSSDVCDVYNTEIIGCGINFYDKSIFYTSNGILVKVITNEELKTTNSNSDASLFFDSESEASRWPLTEDLSISELKSVYPMIGMKLNTELKSHKGATSSTNVSHTSIKTNLGFKEFKYNINNHIRTFRSDSQNSLYQRLLQRIQSHASPEKRTDEIGSSVKESEILNINGKSTLINKLIKGYLNYEGYLESFKSFDDDLQNLTREIGTETAEESESSSKRENVSLENSQAANRQLIMNHIRNSEFDHALNILSVKYPTLLSDTGNEVTKGTTNRELKKQIHMNASIIFELKLFKYISMIKAHLEEYKNGYPLGETRSIVRSEIFANIFNYGKELSLEYPRHVSKIQMFSSLLLIKDGQSLANLPRASDFLQNYDEKLNWLASTVNKMILYRLGYKANSNLERIVGQVNDNVSSLGINYCDPAFMLVNFERDYMDL</sequence>
<comment type="caution">
    <text evidence="3">The sequence shown here is derived from an EMBL/GenBank/DDBJ whole genome shotgun (WGS) entry which is preliminary data.</text>
</comment>
<reference evidence="3" key="1">
    <citation type="submission" date="2022-03" db="EMBL/GenBank/DDBJ databases">
        <authorList>
            <person name="Legras J.-L."/>
            <person name="Devillers H."/>
            <person name="Grondin C."/>
        </authorList>
    </citation>
    <scope>NUCLEOTIDE SEQUENCE</scope>
    <source>
        <strain evidence="3">CLIB 1423</strain>
    </source>
</reference>
<evidence type="ECO:0000259" key="2">
    <source>
        <dbReference type="Pfam" id="PF10607"/>
    </source>
</evidence>
<dbReference type="Pfam" id="PF10607">
    <property type="entry name" value="CTLH"/>
    <property type="match status" value="1"/>
</dbReference>
<feature type="domain" description="CTLH/CRA C-terminal to LisH motif" evidence="2">
    <location>
        <begin position="873"/>
        <end position="1046"/>
    </location>
</feature>
<dbReference type="Gene3D" id="2.60.120.920">
    <property type="match status" value="1"/>
</dbReference>
<feature type="region of interest" description="Disordered" evidence="1">
    <location>
        <begin position="144"/>
        <end position="164"/>
    </location>
</feature>
<evidence type="ECO:0000256" key="1">
    <source>
        <dbReference type="SAM" id="MobiDB-lite"/>
    </source>
</evidence>
<keyword evidence="4" id="KW-1185">Reference proteome</keyword>
<evidence type="ECO:0000313" key="4">
    <source>
        <dbReference type="Proteomes" id="UP000837801"/>
    </source>
</evidence>
<gene>
    <name evidence="3" type="ORF">CLIB1423_13S02036</name>
</gene>
<dbReference type="PANTHER" id="PTHR12864">
    <property type="entry name" value="RAN BINDING PROTEIN 9-RELATED"/>
    <property type="match status" value="1"/>
</dbReference>
<dbReference type="InterPro" id="IPR024964">
    <property type="entry name" value="CTLH/CRA"/>
</dbReference>
<dbReference type="OrthoDB" id="25503at2759"/>
<accession>A0A9P0QR08</accession>
<feature type="compositionally biased region" description="Basic and acidic residues" evidence="1">
    <location>
        <begin position="51"/>
        <end position="69"/>
    </location>
</feature>
<dbReference type="InterPro" id="IPR043136">
    <property type="entry name" value="B30.2/SPRY_sf"/>
</dbReference>
<evidence type="ECO:0000313" key="3">
    <source>
        <dbReference type="EMBL" id="CAH2353926.1"/>
    </source>
</evidence>
<protein>
    <recommendedName>
        <fullName evidence="2">CTLH/CRA C-terminal to LisH motif domain-containing protein</fullName>
    </recommendedName>
</protein>
<feature type="region of interest" description="Disordered" evidence="1">
    <location>
        <begin position="50"/>
        <end position="69"/>
    </location>
</feature>
<dbReference type="Proteomes" id="UP000837801">
    <property type="component" value="Unassembled WGS sequence"/>
</dbReference>
<proteinExistence type="predicted"/>
<dbReference type="AlphaFoldDB" id="A0A9P0QR08"/>
<dbReference type="InterPro" id="IPR050618">
    <property type="entry name" value="Ubq-SigPath_Reg"/>
</dbReference>
<dbReference type="EMBL" id="CAKXYY010000013">
    <property type="protein sequence ID" value="CAH2353926.1"/>
    <property type="molecule type" value="Genomic_DNA"/>
</dbReference>
<organism evidence="3 4">
    <name type="scientific">[Candida] railenensis</name>
    <dbReference type="NCBI Taxonomy" id="45579"/>
    <lineage>
        <taxon>Eukaryota</taxon>
        <taxon>Fungi</taxon>
        <taxon>Dikarya</taxon>
        <taxon>Ascomycota</taxon>
        <taxon>Saccharomycotina</taxon>
        <taxon>Pichiomycetes</taxon>
        <taxon>Debaryomycetaceae</taxon>
        <taxon>Kurtzmaniella</taxon>
    </lineage>
</organism>